<feature type="domain" description="Ig-like" evidence="2">
    <location>
        <begin position="638"/>
        <end position="713"/>
    </location>
</feature>
<evidence type="ECO:0000259" key="2">
    <source>
        <dbReference type="Pfam" id="PF19081"/>
    </source>
</evidence>
<dbReference type="Pfam" id="PF19081">
    <property type="entry name" value="Ig_7"/>
    <property type="match status" value="16"/>
</dbReference>
<dbReference type="Proteomes" id="UP001595907">
    <property type="component" value="Unassembled WGS sequence"/>
</dbReference>
<keyword evidence="4" id="KW-1185">Reference proteome</keyword>
<dbReference type="NCBIfam" id="TIGR04131">
    <property type="entry name" value="Bac_Flav_CTERM"/>
    <property type="match status" value="1"/>
</dbReference>
<evidence type="ECO:0000313" key="4">
    <source>
        <dbReference type="Proteomes" id="UP001595907"/>
    </source>
</evidence>
<feature type="domain" description="Ig-like" evidence="2">
    <location>
        <begin position="1112"/>
        <end position="1188"/>
    </location>
</feature>
<dbReference type="InterPro" id="IPR026341">
    <property type="entry name" value="T9SS_type_B"/>
</dbReference>
<keyword evidence="1" id="KW-0732">Signal</keyword>
<feature type="domain" description="Ig-like" evidence="2">
    <location>
        <begin position="403"/>
        <end position="477"/>
    </location>
</feature>
<feature type="domain" description="Ig-like" evidence="2">
    <location>
        <begin position="1033"/>
        <end position="1110"/>
    </location>
</feature>
<sequence>MIKKILFSVLLTLCFVELTYAQPLTVSAVSATGRFTTCGLGLPNVTANLISSTGTTVVGGQLACTDPCGTTTIRFSITNVRWNQTPGVNWIHGLFFPTNSGFTVTAVGLPAGWAAFSGCTGANCSAGIVGGPGFYFDGTTANACCGSIASNDGNAGNNYGDAIADCDIDYAFTFDLTLCNSTLNSNQVIFKIRGTADGGTGCWNVPDNSNHTIQYQIGTIACTTPLFSPLPTATTPTTNCTTTPTNYTATLNGGCGNSNTITWWTASVGGTQVGSGSPFVYDPPGSACPAGTTLYAQCCPTGNTCATRRAFLIPGSCAATLAITGVQTTNPSCTTPTGSINGVTITGANGAVTYTLNPGGLTNTTGIFTGLNGTNYTLTATDAGGCSASTNVTFTPSTTGGPAPTVTTPVTYCQNAIAVPLTATGTNLLWYTTATGGTGSATAPTPSTATAGSTTYYVSQTVSGCESPRAAIVVNVTATPAAPTVTSPVTYCQNDVAVPLTATGTNLLWYTAATGGTGSATAPTPSTATIGSTTYYVSQTVATCESPRAAIVVNVTAPPAAPTVTTPVTYCQGATAVALTATGTNLLWYTTATGGTGSATAPTPSTTTPGSTTYYVSQTAGTCESPRASITVTINPTPAAPTVTTPVTYCQNATAVPLTATGTNLLWYTTATGGTGSATAPTPSTATAGSTTYYVSQTTGTCEGPRAAIVVNITATPAAPTVTTPVTYCQNDVAVALTATGTNLLWYTVATGGTGSATAPTPSTATIGNTNYYVSQTINGCEGPRALINVIVNAIPAAPTATTTYTYCQNTPATVLTATGTNLLWYTVATGGTGSATAPTPSTTTAGTTIYYVSQTNNNCESPRTSITVTVNATPAAPTATTPIAYCQNATAVPLAATGTNLLWYTTATGGTGSVTAPTPSTASGGSTTYYVSQTINNCEGPRAAIVVNVTATPAAPTVTTPVTYCQGNTATALTATGTNLLWYTTATGGTGSTTAPIPSTVTVGSTIYYVSQSTGTCEGPRASITVTINSTPTAPTVASPVTYCQGATAVALTATGTNLLWYTTATGGTGSATAPTPSTTTPGSTTYYVSQTTGTCEGPRASITVTINPTPAAPTVVSPIAYCQGATATALTATGTNLLWYTVATGGTGSTTAPTPSTAVGGTTTYYVSSTQGTCEGPRAAITVNVTATPAAPTVTSPISYCQGTAATPLTATGTNLLWYTAATGGTGSATAPTPSTATVGNTNFYVSQTINGCEGPRATITVTINTTPAAPTVSTPVTYCQNTTAVPLTANGTNLLWYTSATGGTGSATAPTPSTATAGTTTYYVSQTVGVCEGPRASIDVIVNATPALPTVTSTIDYCQNAPTVALSATGSNLLWYTTATGGTGSTTAPTPSSTTAGSTIYYVSQTINNCEGPRASITVNITATPAAPTVTSTLTYCQDEVATALTATGTNLLWYTTATGGTGSTTAPTPSTTTAGVTTYYVSQSVNTCEGPRSSITVTVNPTPLAPTVTSNFVYCENATAATLTATGNNLLWYTVATGGTGSATAPTPSTTTPGTTVYYVSQTNNNCEGPRASITVDVIATPLAPTVVTPVNYCPGDAATQLTATGTNLLWYTTATGGTGSATAPTPSTATPGTTTYYVSQTTTTGSCEGPRAAIVVNVNNSLSVNIGNDTTICEGASLTFAPTVNPEAAAYEWRALGVPNSTINNRILKGATVNPVNNAQYILKATLGGCSAEDTINVNVNWKPIVDAGPNTPICLNDSTLLTGIVTHTTGAITSYTWTPTDSLRTPNAISTWAYPTKSTTYKLTVVTTLATYGCDFTVSDSVKVVVQPVIRAFAGNDTIAVKGAPFQLQGSGGTRYTWSSPTATISNPFAQRPFVTLNNDANFFLKVEDAIGCSGLDSVFVKVYNGPNYYVPNAFSPNGDGQNDIFRPIPVGISNTTYFRIFNRYGELVFETNQWLKGWDGTFKGKPAIAGVYVWMVKGRDKDGKVVEMQGTVNLIR</sequence>
<proteinExistence type="predicted"/>
<dbReference type="RefSeq" id="WP_379706833.1">
    <property type="nucleotide sequence ID" value="NZ_JBHSCZ010000001.1"/>
</dbReference>
<feature type="chain" id="PRO_5047028265" evidence="1">
    <location>
        <begin position="22"/>
        <end position="2003"/>
    </location>
</feature>
<feature type="domain" description="Ig-like" evidence="2">
    <location>
        <begin position="954"/>
        <end position="1030"/>
    </location>
</feature>
<feature type="domain" description="Ig-like" evidence="2">
    <location>
        <begin position="559"/>
        <end position="636"/>
    </location>
</feature>
<dbReference type="EMBL" id="JBHSCZ010000001">
    <property type="protein sequence ID" value="MFC4261809.1"/>
    <property type="molecule type" value="Genomic_DNA"/>
</dbReference>
<evidence type="ECO:0000256" key="1">
    <source>
        <dbReference type="SAM" id="SignalP"/>
    </source>
</evidence>
<gene>
    <name evidence="3" type="ORF">ACFOWM_02870</name>
</gene>
<feature type="domain" description="Ig-like" evidence="2">
    <location>
        <begin position="1428"/>
        <end position="1505"/>
    </location>
</feature>
<organism evidence="3 4">
    <name type="scientific">Ferruginibacter yonginensis</name>
    <dbReference type="NCBI Taxonomy" id="1310416"/>
    <lineage>
        <taxon>Bacteria</taxon>
        <taxon>Pseudomonadati</taxon>
        <taxon>Bacteroidota</taxon>
        <taxon>Chitinophagia</taxon>
        <taxon>Chitinophagales</taxon>
        <taxon>Chitinophagaceae</taxon>
        <taxon>Ferruginibacter</taxon>
    </lineage>
</organism>
<name>A0ABV8QS79_9BACT</name>
<feature type="domain" description="Ig-like" evidence="2">
    <location>
        <begin position="717"/>
        <end position="793"/>
    </location>
</feature>
<feature type="domain" description="Ig-like" evidence="2">
    <location>
        <begin position="480"/>
        <end position="556"/>
    </location>
</feature>
<feature type="domain" description="Ig-like" evidence="2">
    <location>
        <begin position="1270"/>
        <end position="1346"/>
    </location>
</feature>
<feature type="signal peptide" evidence="1">
    <location>
        <begin position="1"/>
        <end position="21"/>
    </location>
</feature>
<dbReference type="Pfam" id="PF13585">
    <property type="entry name" value="CHU_C"/>
    <property type="match status" value="1"/>
</dbReference>
<feature type="domain" description="Ig-like" evidence="2">
    <location>
        <begin position="875"/>
        <end position="951"/>
    </location>
</feature>
<dbReference type="InterPro" id="IPR044023">
    <property type="entry name" value="Ig_7"/>
</dbReference>
<feature type="domain" description="Ig-like" evidence="2">
    <location>
        <begin position="1507"/>
        <end position="1582"/>
    </location>
</feature>
<comment type="caution">
    <text evidence="3">The sequence shown here is derived from an EMBL/GenBank/DDBJ whole genome shotgun (WGS) entry which is preliminary data.</text>
</comment>
<feature type="domain" description="Ig-like" evidence="2">
    <location>
        <begin position="1191"/>
        <end position="1267"/>
    </location>
</feature>
<feature type="domain" description="Ig-like" evidence="2">
    <location>
        <begin position="796"/>
        <end position="872"/>
    </location>
</feature>
<protein>
    <submittedName>
        <fullName evidence="3">Gliding motility-associated C-terminal domain-containing protein</fullName>
    </submittedName>
</protein>
<accession>A0ABV8QS79</accession>
<evidence type="ECO:0000313" key="3">
    <source>
        <dbReference type="EMBL" id="MFC4261809.1"/>
    </source>
</evidence>
<feature type="domain" description="Ig-like" evidence="2">
    <location>
        <begin position="1349"/>
        <end position="1424"/>
    </location>
</feature>
<reference evidence="4" key="1">
    <citation type="journal article" date="2019" name="Int. J. Syst. Evol. Microbiol.">
        <title>The Global Catalogue of Microorganisms (GCM) 10K type strain sequencing project: providing services to taxonomists for standard genome sequencing and annotation.</title>
        <authorList>
            <consortium name="The Broad Institute Genomics Platform"/>
            <consortium name="The Broad Institute Genome Sequencing Center for Infectious Disease"/>
            <person name="Wu L."/>
            <person name="Ma J."/>
        </authorList>
    </citation>
    <scope>NUCLEOTIDE SEQUENCE [LARGE SCALE GENOMIC DNA]</scope>
    <source>
        <strain evidence="4">CECT 8289</strain>
    </source>
</reference>
<feature type="domain" description="Ig-like" evidence="2">
    <location>
        <begin position="1586"/>
        <end position="1664"/>
    </location>
</feature>